<organism evidence="1 2">
    <name type="scientific">uncultured phage cr61_1</name>
    <dbReference type="NCBI Taxonomy" id="2986417"/>
    <lineage>
        <taxon>Viruses</taxon>
        <taxon>Duplodnaviria</taxon>
        <taxon>Heunggongvirae</taxon>
        <taxon>Uroviricota</taxon>
        <taxon>Caudoviricetes</taxon>
        <taxon>Crassvirales</taxon>
        <taxon>Suoliviridae</taxon>
        <taxon>Oafivirinae</taxon>
        <taxon>Bohxovirus</taxon>
        <taxon>Bohxovirus oralis</taxon>
    </lineage>
</organism>
<gene>
    <name evidence="1" type="primary">gp_67510</name>
</gene>
<accession>A0AAE7V3F5</accession>
<evidence type="ECO:0000313" key="1">
    <source>
        <dbReference type="EMBL" id="QWM90580.1"/>
    </source>
</evidence>
<dbReference type="Proteomes" id="UP000827408">
    <property type="component" value="Segment"/>
</dbReference>
<proteinExistence type="predicted"/>
<sequence>MVQKQKKTKVHIQNQQFQQRKDKAAVDSVGNPRFRLFFKSGGASILVAKGLTKNEIYILTKQFGDNLKNYDSKLEGIWLSVKLMVVKLQ</sequence>
<keyword evidence="2" id="KW-1185">Reference proteome</keyword>
<dbReference type="GeneID" id="75687002"/>
<dbReference type="RefSeq" id="YP_010509520.1">
    <property type="nucleotide sequence ID" value="NC_067209.1"/>
</dbReference>
<dbReference type="EMBL" id="MZ130491">
    <property type="protein sequence ID" value="QWM90580.1"/>
    <property type="molecule type" value="Genomic_DNA"/>
</dbReference>
<dbReference type="KEGG" id="vg:75687002"/>
<evidence type="ECO:0000313" key="2">
    <source>
        <dbReference type="Proteomes" id="UP000827408"/>
    </source>
</evidence>
<reference evidence="1 2" key="1">
    <citation type="submission" date="2021-04" db="EMBL/GenBank/DDBJ databases">
        <authorList>
            <person name="Shkoporov A.N."/>
            <person name="Stockdale S.R."/>
            <person name="Guerin E."/>
            <person name="Ross R.P."/>
            <person name="Hill C."/>
        </authorList>
    </citation>
    <scope>NUCLEOTIDE SEQUENCE [LARGE SCALE GENOMIC DNA]</scope>
    <source>
        <strain evidence="2">cr61_1</strain>
    </source>
</reference>
<name>A0AAE7V3F5_9CAUD</name>
<protein>
    <submittedName>
        <fullName evidence="1">Uncharacterized protein</fullName>
    </submittedName>
</protein>